<reference evidence="1" key="1">
    <citation type="submission" date="2018-05" db="EMBL/GenBank/DDBJ databases">
        <authorList>
            <person name="Lanie J.A."/>
            <person name="Ng W.-L."/>
            <person name="Kazmierczak K.M."/>
            <person name="Andrzejewski T.M."/>
            <person name="Davidsen T.M."/>
            <person name="Wayne K.J."/>
            <person name="Tettelin H."/>
            <person name="Glass J.I."/>
            <person name="Rusch D."/>
            <person name="Podicherti R."/>
            <person name="Tsui H.-C.T."/>
            <person name="Winkler M.E."/>
        </authorList>
    </citation>
    <scope>NUCLEOTIDE SEQUENCE</scope>
</reference>
<dbReference type="EMBL" id="UINC01196076">
    <property type="protein sequence ID" value="SVE12927.1"/>
    <property type="molecule type" value="Genomic_DNA"/>
</dbReference>
<feature type="non-terminal residue" evidence="1">
    <location>
        <position position="1"/>
    </location>
</feature>
<proteinExistence type="predicted"/>
<dbReference type="AlphaFoldDB" id="A0A383AYM2"/>
<dbReference type="InterPro" id="IPR028994">
    <property type="entry name" value="Integrin_alpha_N"/>
</dbReference>
<organism evidence="1">
    <name type="scientific">marine metagenome</name>
    <dbReference type="NCBI Taxonomy" id="408172"/>
    <lineage>
        <taxon>unclassified sequences</taxon>
        <taxon>metagenomes</taxon>
        <taxon>ecological metagenomes</taxon>
    </lineage>
</organism>
<sequence>QLFVETYLGHGQLIPRWESETAGRFCMQPYFFPDHTNSASSRGPVCRSTVVTGDIDKNGYDEFFVMINRRLLAVGGGDDGYQIDFTVDSPSEQSPRALAVESLGSGNHVLVELQAASGKVEVEGAKAELQSHYPAGNFRSTPTVADLDGDGQNEIIVENAGGFVEVINPVERSTRWKFAASAQPVWVTWKTEHSPVPAVDLDGDGRKEIICCDASNEPYTTFYALRADGSVYWKSELTGIAPRLTETF</sequence>
<protein>
    <recommendedName>
        <fullName evidence="2">VCBS repeat-containing protein</fullName>
    </recommendedName>
</protein>
<dbReference type="Gene3D" id="2.130.10.130">
    <property type="entry name" value="Integrin alpha, N-terminal"/>
    <property type="match status" value="1"/>
</dbReference>
<gene>
    <name evidence="1" type="ORF">METZ01_LOCUS465781</name>
</gene>
<dbReference type="SUPFAM" id="SSF69318">
    <property type="entry name" value="Integrin alpha N-terminal domain"/>
    <property type="match status" value="1"/>
</dbReference>
<name>A0A383AYM2_9ZZZZ</name>
<evidence type="ECO:0000313" key="1">
    <source>
        <dbReference type="EMBL" id="SVE12927.1"/>
    </source>
</evidence>
<evidence type="ECO:0008006" key="2">
    <source>
        <dbReference type="Google" id="ProtNLM"/>
    </source>
</evidence>
<accession>A0A383AYM2</accession>
<feature type="non-terminal residue" evidence="1">
    <location>
        <position position="248"/>
    </location>
</feature>